<dbReference type="InterPro" id="IPR036868">
    <property type="entry name" value="TusA-like_sf"/>
</dbReference>
<reference evidence="1 3" key="1">
    <citation type="submission" date="2016-06" db="EMBL/GenBank/DDBJ databases">
        <authorList>
            <person name="Kjaerup R.B."/>
            <person name="Dalgaard T.S."/>
            <person name="Juul-Madsen H.R."/>
        </authorList>
    </citation>
    <scope>NUCLEOTIDE SEQUENCE [LARGE SCALE GENOMIC DNA]</scope>
    <source>
        <strain evidence="1 3">DSM 43363</strain>
    </source>
</reference>
<accession>A0A1C6W4C8</accession>
<evidence type="ECO:0000313" key="3">
    <source>
        <dbReference type="Proteomes" id="UP000199343"/>
    </source>
</evidence>
<dbReference type="RefSeq" id="WP_176733868.1">
    <property type="nucleotide sequence ID" value="NZ_CP109071.1"/>
</dbReference>
<proteinExistence type="predicted"/>
<dbReference type="GO" id="GO:0016740">
    <property type="term" value="F:transferase activity"/>
    <property type="evidence" value="ECO:0007669"/>
    <property type="project" value="UniProtKB-KW"/>
</dbReference>
<dbReference type="Proteomes" id="UP001334804">
    <property type="component" value="Chromosome"/>
</dbReference>
<name>A0A1C6W4C8_9ACTN</name>
<dbReference type="Proteomes" id="UP000199343">
    <property type="component" value="Unassembled WGS sequence"/>
</dbReference>
<dbReference type="STRING" id="47871.GA0070608_5640"/>
<sequence>MQPVHAVVDAGGESWPRVRDVLERHCHRLPPGCVVELLTEDPVVPGEVGAWCAAGGAELLATDETGVPVVLRIRTGGSQHRQWNLED</sequence>
<organism evidence="1 3">
    <name type="scientific">Micromonospora peucetia</name>
    <dbReference type="NCBI Taxonomy" id="47871"/>
    <lineage>
        <taxon>Bacteria</taxon>
        <taxon>Bacillati</taxon>
        <taxon>Actinomycetota</taxon>
        <taxon>Actinomycetes</taxon>
        <taxon>Micromonosporales</taxon>
        <taxon>Micromonosporaceae</taxon>
        <taxon>Micromonospora</taxon>
    </lineage>
</organism>
<dbReference type="EMBL" id="CP109071">
    <property type="protein sequence ID" value="WSA32497.1"/>
    <property type="molecule type" value="Genomic_DNA"/>
</dbReference>
<dbReference type="Gene3D" id="3.30.110.40">
    <property type="entry name" value="TusA-like domain"/>
    <property type="match status" value="1"/>
</dbReference>
<evidence type="ECO:0000313" key="4">
    <source>
        <dbReference type="Proteomes" id="UP001334804"/>
    </source>
</evidence>
<evidence type="ECO:0000313" key="1">
    <source>
        <dbReference type="EMBL" id="SCL73366.1"/>
    </source>
</evidence>
<dbReference type="AlphaFoldDB" id="A0A1C6W4C8"/>
<dbReference type="SUPFAM" id="SSF64307">
    <property type="entry name" value="SirA-like"/>
    <property type="match status" value="1"/>
</dbReference>
<evidence type="ECO:0000313" key="2">
    <source>
        <dbReference type="EMBL" id="WSA32497.1"/>
    </source>
</evidence>
<keyword evidence="1" id="KW-0808">Transferase</keyword>
<protein>
    <submittedName>
        <fullName evidence="1">TusA-related sulfurtransferase</fullName>
    </submittedName>
</protein>
<keyword evidence="4" id="KW-1185">Reference proteome</keyword>
<gene>
    <name evidence="1" type="ORF">GA0070608_5640</name>
    <name evidence="2" type="ORF">OIE14_31135</name>
</gene>
<reference evidence="2 4" key="2">
    <citation type="submission" date="2022-10" db="EMBL/GenBank/DDBJ databases">
        <title>The complete genomes of actinobacterial strains from the NBC collection.</title>
        <authorList>
            <person name="Joergensen T.S."/>
            <person name="Alvarez Arevalo M."/>
            <person name="Sterndorff E.B."/>
            <person name="Faurdal D."/>
            <person name="Vuksanovic O."/>
            <person name="Mourched A.-S."/>
            <person name="Charusanti P."/>
            <person name="Shaw S."/>
            <person name="Blin K."/>
            <person name="Weber T."/>
        </authorList>
    </citation>
    <scope>NUCLEOTIDE SEQUENCE [LARGE SCALE GENOMIC DNA]</scope>
    <source>
        <strain evidence="2 4">NBC 01809</strain>
    </source>
</reference>
<dbReference type="EMBL" id="FMIC01000002">
    <property type="protein sequence ID" value="SCL73366.1"/>
    <property type="molecule type" value="Genomic_DNA"/>
</dbReference>